<dbReference type="Gene3D" id="3.40.50.720">
    <property type="entry name" value="NAD(P)-binding Rossmann-like Domain"/>
    <property type="match status" value="2"/>
</dbReference>
<name>A0A2A5WH58_9GAMM</name>
<keyword evidence="2" id="KW-0560">Oxidoreductase</keyword>
<evidence type="ECO:0000313" key="5">
    <source>
        <dbReference type="EMBL" id="PDH35653.1"/>
    </source>
</evidence>
<dbReference type="EMBL" id="NTKD01000086">
    <property type="protein sequence ID" value="PDH35653.1"/>
    <property type="molecule type" value="Genomic_DNA"/>
</dbReference>
<proteinExistence type="inferred from homology"/>
<dbReference type="CDD" id="cd05299">
    <property type="entry name" value="CtBP_dh"/>
    <property type="match status" value="1"/>
</dbReference>
<dbReference type="InterPro" id="IPR006140">
    <property type="entry name" value="D-isomer_DH_NAD-bd"/>
</dbReference>
<gene>
    <name evidence="5" type="ORF">CNE99_10865</name>
</gene>
<dbReference type="GO" id="GO:0051287">
    <property type="term" value="F:NAD binding"/>
    <property type="evidence" value="ECO:0007669"/>
    <property type="project" value="InterPro"/>
</dbReference>
<dbReference type="PANTHER" id="PTHR42789">
    <property type="entry name" value="D-ISOMER SPECIFIC 2-HYDROXYACID DEHYDROGENASE FAMILY PROTEIN (AFU_ORTHOLOGUE AFUA_6G10090)"/>
    <property type="match status" value="1"/>
</dbReference>
<feature type="domain" description="D-isomer specific 2-hydroxyacid dehydrogenase NAD-binding" evidence="4">
    <location>
        <begin position="105"/>
        <end position="287"/>
    </location>
</feature>
<protein>
    <submittedName>
        <fullName evidence="5">Hydroxyacid dehydrogenase</fullName>
    </submittedName>
</protein>
<comment type="similarity">
    <text evidence="1">Belongs to the D-isomer specific 2-hydroxyacid dehydrogenase family.</text>
</comment>
<evidence type="ECO:0000256" key="1">
    <source>
        <dbReference type="ARBA" id="ARBA00005854"/>
    </source>
</evidence>
<dbReference type="SUPFAM" id="SSF51735">
    <property type="entry name" value="NAD(P)-binding Rossmann-fold domains"/>
    <property type="match status" value="1"/>
</dbReference>
<dbReference type="PANTHER" id="PTHR42789:SF1">
    <property type="entry name" value="D-ISOMER SPECIFIC 2-HYDROXYACID DEHYDROGENASE FAMILY PROTEIN (AFU_ORTHOLOGUE AFUA_6G10090)"/>
    <property type="match status" value="1"/>
</dbReference>
<dbReference type="AlphaFoldDB" id="A0A2A5WH58"/>
<sequence length="349" mass="37552">MKVALQSTPFNRVDLFEAAGFEVVEGVCRSEDDLIELLKDSDGAQVGVMPLTSRKVLEACPKLKVVSRMGVGVDSIDLDAATELGVLACNVPGVNTAEVADHAAAMLLALTRRIYDTVRTTRAGGWRDDRKLTVEYMRTVRRIAGHTVGVIGFGNIGRAFAMRMRGFGPARIIAHDPYVPQTTADLYGVQLVSLEELLKESDYISIHTSLTEETRYIINEDTLKLMKPTALLVNTSRGPVVNGSALASALQAGTIEAAALDVTEAEPVDSQDPLLSLPNAIVTPHLAGFSPTFLEECPIRQAQNIIRALTGEAPWGLANPEVIKTIAVMRSTDAGRWEGVPDFSTALAV</sequence>
<reference evidence="5 6" key="1">
    <citation type="submission" date="2017-08" db="EMBL/GenBank/DDBJ databases">
        <title>Fine stratification of microbial communities through a metagenomic profile of the photic zone.</title>
        <authorList>
            <person name="Haro-Moreno J.M."/>
            <person name="Lopez-Perez M."/>
            <person name="De La Torre J."/>
            <person name="Picazo A."/>
            <person name="Camacho A."/>
            <person name="Rodriguez-Valera F."/>
        </authorList>
    </citation>
    <scope>NUCLEOTIDE SEQUENCE [LARGE SCALE GENOMIC DNA]</scope>
    <source>
        <strain evidence="5">MED-G24</strain>
    </source>
</reference>
<dbReference type="Pfam" id="PF02826">
    <property type="entry name" value="2-Hacid_dh_C"/>
    <property type="match status" value="1"/>
</dbReference>
<evidence type="ECO:0000259" key="4">
    <source>
        <dbReference type="Pfam" id="PF02826"/>
    </source>
</evidence>
<comment type="caution">
    <text evidence="5">The sequence shown here is derived from an EMBL/GenBank/DDBJ whole genome shotgun (WGS) entry which is preliminary data.</text>
</comment>
<dbReference type="InterPro" id="IPR029753">
    <property type="entry name" value="D-isomer_DH_CS"/>
</dbReference>
<dbReference type="PROSITE" id="PS00671">
    <property type="entry name" value="D_2_HYDROXYACID_DH_3"/>
    <property type="match status" value="1"/>
</dbReference>
<evidence type="ECO:0000313" key="6">
    <source>
        <dbReference type="Proteomes" id="UP000219327"/>
    </source>
</evidence>
<dbReference type="PROSITE" id="PS00065">
    <property type="entry name" value="D_2_HYDROXYACID_DH_1"/>
    <property type="match status" value="1"/>
</dbReference>
<dbReference type="InterPro" id="IPR050857">
    <property type="entry name" value="D-2-hydroxyacid_DH"/>
</dbReference>
<dbReference type="Proteomes" id="UP000219327">
    <property type="component" value="Unassembled WGS sequence"/>
</dbReference>
<evidence type="ECO:0000256" key="3">
    <source>
        <dbReference type="ARBA" id="ARBA00023027"/>
    </source>
</evidence>
<dbReference type="InterPro" id="IPR043322">
    <property type="entry name" value="CtBP"/>
</dbReference>
<dbReference type="InterPro" id="IPR029752">
    <property type="entry name" value="D-isomer_DH_CS1"/>
</dbReference>
<dbReference type="GO" id="GO:0003714">
    <property type="term" value="F:transcription corepressor activity"/>
    <property type="evidence" value="ECO:0007669"/>
    <property type="project" value="InterPro"/>
</dbReference>
<organism evidence="5 6">
    <name type="scientific">OM182 bacterium MED-G24</name>
    <dbReference type="NCBI Taxonomy" id="1986255"/>
    <lineage>
        <taxon>Bacteria</taxon>
        <taxon>Pseudomonadati</taxon>
        <taxon>Pseudomonadota</taxon>
        <taxon>Gammaproteobacteria</taxon>
        <taxon>OMG group</taxon>
        <taxon>OM182 clade</taxon>
    </lineage>
</organism>
<dbReference type="GO" id="GO:0016616">
    <property type="term" value="F:oxidoreductase activity, acting on the CH-OH group of donors, NAD or NADP as acceptor"/>
    <property type="evidence" value="ECO:0007669"/>
    <property type="project" value="InterPro"/>
</dbReference>
<keyword evidence="3" id="KW-0520">NAD</keyword>
<dbReference type="FunFam" id="3.40.50.720:FF:000203">
    <property type="entry name" value="D-3-phosphoglycerate dehydrogenase (SerA)"/>
    <property type="match status" value="1"/>
</dbReference>
<accession>A0A2A5WH58</accession>
<dbReference type="SUPFAM" id="SSF52283">
    <property type="entry name" value="Formate/glycerate dehydrogenase catalytic domain-like"/>
    <property type="match status" value="1"/>
</dbReference>
<evidence type="ECO:0000256" key="2">
    <source>
        <dbReference type="ARBA" id="ARBA00023002"/>
    </source>
</evidence>
<dbReference type="InterPro" id="IPR036291">
    <property type="entry name" value="NAD(P)-bd_dom_sf"/>
</dbReference>